<feature type="transmembrane region" description="Helical" evidence="2">
    <location>
        <begin position="363"/>
        <end position="389"/>
    </location>
</feature>
<keyword evidence="2" id="KW-0812">Transmembrane</keyword>
<dbReference type="Proteomes" id="UP000297729">
    <property type="component" value="Unassembled WGS sequence"/>
</dbReference>
<dbReference type="InterPro" id="IPR036259">
    <property type="entry name" value="MFS_trans_sf"/>
</dbReference>
<dbReference type="RefSeq" id="WP_135201746.1">
    <property type="nucleotide sequence ID" value="NZ_SPVG01000117.1"/>
</dbReference>
<dbReference type="GO" id="GO:0008643">
    <property type="term" value="P:carbohydrate transport"/>
    <property type="evidence" value="ECO:0007669"/>
    <property type="project" value="InterPro"/>
</dbReference>
<gene>
    <name evidence="3" type="ORF">E4L98_11760</name>
</gene>
<sequence>MSNQKMSVFEKIGFGAGDMALNVVISSMMLMITFFYTDIYGLKTTDLALLFGLVKIVGAIADLIMGQITDRVTMRWGRYRPWLLLLAVPYGVSVFFVFTTPDWGYSAKLLWAYSTYIIMTLMTSGVGVSYISLPSVLSKDPQEVLSANGYRLFLAKVGAFMVTVVVPLLSERWGAGNPAAGYQAAMALMAAMGVLLFLFSFATTNERVKHDIKRQPLLEQVKVLMKNDQWLILCAVCVTGTIGYVVRGSVAIYYAKYYLHADAATISAFLSTGVAAAILSMVASTWITKFYCKIKLFRWTQIGVGVISAAIYFVVKPGDTALAFVLYFLLSFVVDLHAPVFWSAIAETIDYGVVKTGKRVSGFAFGGISVCQKAGMGIAGALVGFLLSYFQYQPNVEQTPFALHGIVLMLTLIPGFFHTIMGLLMFKYRLNDDYYAQVKQAMGVKGYVAV</sequence>
<dbReference type="PANTHER" id="PTHR11328:SF24">
    <property type="entry name" value="MAJOR FACILITATOR SUPERFAMILY (MFS) PROFILE DOMAIN-CONTAINING PROTEIN"/>
    <property type="match status" value="1"/>
</dbReference>
<dbReference type="SUPFAM" id="SSF103473">
    <property type="entry name" value="MFS general substrate transporter"/>
    <property type="match status" value="1"/>
</dbReference>
<feature type="transmembrane region" description="Helical" evidence="2">
    <location>
        <begin position="401"/>
        <end position="426"/>
    </location>
</feature>
<evidence type="ECO:0000313" key="3">
    <source>
        <dbReference type="EMBL" id="TFW22789.1"/>
    </source>
</evidence>
<evidence type="ECO:0000256" key="1">
    <source>
        <dbReference type="ARBA" id="ARBA00009617"/>
    </source>
</evidence>
<feature type="transmembrane region" description="Helical" evidence="2">
    <location>
        <begin position="321"/>
        <end position="342"/>
    </location>
</feature>
<keyword evidence="2" id="KW-0472">Membrane</keyword>
<feature type="transmembrane region" description="Helical" evidence="2">
    <location>
        <begin position="81"/>
        <end position="98"/>
    </location>
</feature>
<feature type="transmembrane region" description="Helical" evidence="2">
    <location>
        <begin position="48"/>
        <end position="69"/>
    </location>
</feature>
<dbReference type="GO" id="GO:0015293">
    <property type="term" value="F:symporter activity"/>
    <property type="evidence" value="ECO:0007669"/>
    <property type="project" value="InterPro"/>
</dbReference>
<dbReference type="GO" id="GO:0005886">
    <property type="term" value="C:plasma membrane"/>
    <property type="evidence" value="ECO:0007669"/>
    <property type="project" value="TreeGrafter"/>
</dbReference>
<dbReference type="InterPro" id="IPR039672">
    <property type="entry name" value="MFS_2"/>
</dbReference>
<keyword evidence="2" id="KW-1133">Transmembrane helix</keyword>
<protein>
    <submittedName>
        <fullName evidence="3">MFS transporter</fullName>
    </submittedName>
</protein>
<dbReference type="AlphaFoldDB" id="A0A4Y9SJL4"/>
<feature type="transmembrane region" description="Helical" evidence="2">
    <location>
        <begin position="110"/>
        <end position="131"/>
    </location>
</feature>
<evidence type="ECO:0000313" key="4">
    <source>
        <dbReference type="Proteomes" id="UP000297729"/>
    </source>
</evidence>
<dbReference type="OrthoDB" id="181905at2"/>
<dbReference type="EMBL" id="SPVG01000117">
    <property type="protein sequence ID" value="TFW22789.1"/>
    <property type="molecule type" value="Genomic_DNA"/>
</dbReference>
<keyword evidence="4" id="KW-1185">Reference proteome</keyword>
<name>A0A4Y9SJL4_9BURK</name>
<feature type="transmembrane region" description="Helical" evidence="2">
    <location>
        <begin position="296"/>
        <end position="315"/>
    </location>
</feature>
<dbReference type="GO" id="GO:0006814">
    <property type="term" value="P:sodium ion transport"/>
    <property type="evidence" value="ECO:0007669"/>
    <property type="project" value="InterPro"/>
</dbReference>
<organism evidence="3 4">
    <name type="scientific">Duganella callida</name>
    <dbReference type="NCBI Taxonomy" id="2561932"/>
    <lineage>
        <taxon>Bacteria</taxon>
        <taxon>Pseudomonadati</taxon>
        <taxon>Pseudomonadota</taxon>
        <taxon>Betaproteobacteria</taxon>
        <taxon>Burkholderiales</taxon>
        <taxon>Oxalobacteraceae</taxon>
        <taxon>Telluria group</taxon>
        <taxon>Duganella</taxon>
    </lineage>
</organism>
<accession>A0A4Y9SJL4</accession>
<dbReference type="PANTHER" id="PTHR11328">
    <property type="entry name" value="MAJOR FACILITATOR SUPERFAMILY DOMAIN-CONTAINING PROTEIN"/>
    <property type="match status" value="1"/>
</dbReference>
<comment type="similarity">
    <text evidence="1">Belongs to the sodium:galactoside symporter (TC 2.A.2) family.</text>
</comment>
<feature type="transmembrane region" description="Helical" evidence="2">
    <location>
        <begin position="12"/>
        <end position="36"/>
    </location>
</feature>
<comment type="caution">
    <text evidence="3">The sequence shown here is derived from an EMBL/GenBank/DDBJ whole genome shotgun (WGS) entry which is preliminary data.</text>
</comment>
<dbReference type="Pfam" id="PF13347">
    <property type="entry name" value="MFS_2"/>
    <property type="match status" value="1"/>
</dbReference>
<feature type="transmembrane region" description="Helical" evidence="2">
    <location>
        <begin position="152"/>
        <end position="170"/>
    </location>
</feature>
<feature type="transmembrane region" description="Helical" evidence="2">
    <location>
        <begin position="266"/>
        <end position="287"/>
    </location>
</feature>
<feature type="transmembrane region" description="Helical" evidence="2">
    <location>
        <begin position="230"/>
        <end position="254"/>
    </location>
</feature>
<dbReference type="NCBIfam" id="TIGR00792">
    <property type="entry name" value="gph"/>
    <property type="match status" value="1"/>
</dbReference>
<dbReference type="CDD" id="cd17332">
    <property type="entry name" value="MFS_MelB_like"/>
    <property type="match status" value="1"/>
</dbReference>
<feature type="transmembrane region" description="Helical" evidence="2">
    <location>
        <begin position="182"/>
        <end position="204"/>
    </location>
</feature>
<proteinExistence type="inferred from homology"/>
<evidence type="ECO:0000256" key="2">
    <source>
        <dbReference type="SAM" id="Phobius"/>
    </source>
</evidence>
<reference evidence="3 4" key="1">
    <citation type="submission" date="2019-03" db="EMBL/GenBank/DDBJ databases">
        <title>Draft Genome Sequence of Duganella callidus sp. nov., a Novel Duganella Species Isolated from Cultivated Soil.</title>
        <authorList>
            <person name="Raths R."/>
            <person name="Peta V."/>
            <person name="Bucking H."/>
        </authorList>
    </citation>
    <scope>NUCLEOTIDE SEQUENCE [LARGE SCALE GENOMIC DNA]</scope>
    <source>
        <strain evidence="3 4">DN04</strain>
    </source>
</reference>
<dbReference type="InterPro" id="IPR001927">
    <property type="entry name" value="Na/Gal_symport"/>
</dbReference>
<dbReference type="Gene3D" id="1.20.1250.20">
    <property type="entry name" value="MFS general substrate transporter like domains"/>
    <property type="match status" value="1"/>
</dbReference>